<dbReference type="PANTHER" id="PTHR47260">
    <property type="entry name" value="UPF0644 PROTEIN PB2B4.06"/>
    <property type="match status" value="1"/>
</dbReference>
<dbReference type="OrthoDB" id="506431at2759"/>
<dbReference type="Gene3D" id="3.10.129.10">
    <property type="entry name" value="Hotdog Thioesterase"/>
    <property type="match status" value="1"/>
</dbReference>
<dbReference type="InterPro" id="IPR029069">
    <property type="entry name" value="HotDog_dom_sf"/>
</dbReference>
<gene>
    <name evidence="1" type="ORF">Slin15195_G050430</name>
</gene>
<keyword evidence="2" id="KW-1185">Reference proteome</keyword>
<dbReference type="CDD" id="cd03443">
    <property type="entry name" value="PaaI_thioesterase"/>
    <property type="match status" value="1"/>
</dbReference>
<dbReference type="SUPFAM" id="SSF54637">
    <property type="entry name" value="Thioesterase/thiol ester dehydrase-isomerase"/>
    <property type="match status" value="1"/>
</dbReference>
<protein>
    <submittedName>
        <fullName evidence="1">Thioesterase domain, HotDog domain superfamily</fullName>
    </submittedName>
</protein>
<dbReference type="Proteomes" id="UP001056384">
    <property type="component" value="Chromosome 3"/>
</dbReference>
<reference evidence="1" key="1">
    <citation type="submission" date="2022-06" db="EMBL/GenBank/DDBJ databases">
        <title>Complete genome sequences of two strains of the flax pathogen Septoria linicola.</title>
        <authorList>
            <person name="Lapalu N."/>
            <person name="Simon A."/>
            <person name="Demenou B."/>
            <person name="Paumier D."/>
            <person name="Guillot M.-P."/>
            <person name="Gout L."/>
            <person name="Valade R."/>
        </authorList>
    </citation>
    <scope>NUCLEOTIDE SEQUENCE</scope>
    <source>
        <strain evidence="1">SE15195</strain>
    </source>
</reference>
<dbReference type="EMBL" id="CP099420">
    <property type="protein sequence ID" value="USW51724.1"/>
    <property type="molecule type" value="Genomic_DNA"/>
</dbReference>
<organism evidence="1 2">
    <name type="scientific">Septoria linicola</name>
    <dbReference type="NCBI Taxonomy" id="215465"/>
    <lineage>
        <taxon>Eukaryota</taxon>
        <taxon>Fungi</taxon>
        <taxon>Dikarya</taxon>
        <taxon>Ascomycota</taxon>
        <taxon>Pezizomycotina</taxon>
        <taxon>Dothideomycetes</taxon>
        <taxon>Dothideomycetidae</taxon>
        <taxon>Mycosphaerellales</taxon>
        <taxon>Mycosphaerellaceae</taxon>
        <taxon>Septoria</taxon>
    </lineage>
</organism>
<dbReference type="InterPro" id="IPR052061">
    <property type="entry name" value="PTE-AB_protein"/>
</dbReference>
<dbReference type="PANTHER" id="PTHR47260:SF3">
    <property type="entry name" value="THIOESTERASE FAMILY PROTEIN (AFU_ORTHOLOGUE AFUA_7G03960)"/>
    <property type="match status" value="1"/>
</dbReference>
<dbReference type="AlphaFoldDB" id="A0A9Q9ALX0"/>
<accession>A0A9Q9ALX0</accession>
<name>A0A9Q9ALX0_9PEZI</name>
<evidence type="ECO:0000313" key="2">
    <source>
        <dbReference type="Proteomes" id="UP001056384"/>
    </source>
</evidence>
<evidence type="ECO:0000313" key="1">
    <source>
        <dbReference type="EMBL" id="USW51724.1"/>
    </source>
</evidence>
<sequence length="210" mass="23210">MAFDDTIAPFRRIPWTTRLLNQPDIVTCVPTSRQPKASTEDSFYAEILKTPRTIRSCIAIYRKPAREEDPIEEVTTLYKVGDGMNGHPEIIHGGVTATLIDESMGILQSINKDRIHMRNVQAGKADGEIPPEGLSAFTAYLNVKYLKPVRTPGAIAVVAKRVKKEGRKEFLFAELKQCHDAGEDDEGEIVVCASGESLFVTPKNQPGSKL</sequence>
<proteinExistence type="predicted"/>